<reference evidence="1 2" key="1">
    <citation type="submission" date="2024-01" db="EMBL/GenBank/DDBJ databases">
        <title>Genome assemblies of Stephania.</title>
        <authorList>
            <person name="Yang L."/>
        </authorList>
    </citation>
    <scope>NUCLEOTIDE SEQUENCE [LARGE SCALE GENOMIC DNA]</scope>
    <source>
        <strain evidence="1">JXDWG</strain>
        <tissue evidence="1">Leaf</tissue>
    </source>
</reference>
<gene>
    <name evidence="1" type="ORF">Scep_025189</name>
</gene>
<protein>
    <submittedName>
        <fullName evidence="1">Uncharacterized protein</fullName>
    </submittedName>
</protein>
<evidence type="ECO:0000313" key="1">
    <source>
        <dbReference type="EMBL" id="KAK9093720.1"/>
    </source>
</evidence>
<dbReference type="Proteomes" id="UP001419268">
    <property type="component" value="Unassembled WGS sequence"/>
</dbReference>
<comment type="caution">
    <text evidence="1">The sequence shown here is derived from an EMBL/GenBank/DDBJ whole genome shotgun (WGS) entry which is preliminary data.</text>
</comment>
<dbReference type="EMBL" id="JBBNAG010000011">
    <property type="protein sequence ID" value="KAK9093720.1"/>
    <property type="molecule type" value="Genomic_DNA"/>
</dbReference>
<evidence type="ECO:0000313" key="2">
    <source>
        <dbReference type="Proteomes" id="UP001419268"/>
    </source>
</evidence>
<sequence>MLICHTDAPARLSPSTKTLIVGGGATIAHHGAVRSSIVCFLLASSLYCLDL</sequence>
<dbReference type="AlphaFoldDB" id="A0AAP0HS94"/>
<accession>A0AAP0HS94</accession>
<organism evidence="1 2">
    <name type="scientific">Stephania cephalantha</name>
    <dbReference type="NCBI Taxonomy" id="152367"/>
    <lineage>
        <taxon>Eukaryota</taxon>
        <taxon>Viridiplantae</taxon>
        <taxon>Streptophyta</taxon>
        <taxon>Embryophyta</taxon>
        <taxon>Tracheophyta</taxon>
        <taxon>Spermatophyta</taxon>
        <taxon>Magnoliopsida</taxon>
        <taxon>Ranunculales</taxon>
        <taxon>Menispermaceae</taxon>
        <taxon>Menispermoideae</taxon>
        <taxon>Cissampelideae</taxon>
        <taxon>Stephania</taxon>
    </lineage>
</organism>
<proteinExistence type="predicted"/>
<name>A0AAP0HS94_9MAGN</name>
<keyword evidence="2" id="KW-1185">Reference proteome</keyword>